<feature type="compositionally biased region" description="Basic and acidic residues" evidence="1">
    <location>
        <begin position="70"/>
        <end position="85"/>
    </location>
</feature>
<dbReference type="VEuPathDB" id="FungiDB:PMAA_097550"/>
<feature type="region of interest" description="Disordered" evidence="1">
    <location>
        <begin position="304"/>
        <end position="339"/>
    </location>
</feature>
<feature type="region of interest" description="Disordered" evidence="1">
    <location>
        <begin position="133"/>
        <end position="203"/>
    </location>
</feature>
<feature type="compositionally biased region" description="Basic residues" evidence="1">
    <location>
        <begin position="111"/>
        <end position="120"/>
    </location>
</feature>
<dbReference type="PhylomeDB" id="B6QIH0"/>
<dbReference type="EMBL" id="DS995902">
    <property type="protein sequence ID" value="EEA23165.1"/>
    <property type="molecule type" value="Genomic_DNA"/>
</dbReference>
<feature type="transmembrane region" description="Helical" evidence="2">
    <location>
        <begin position="417"/>
        <end position="441"/>
    </location>
</feature>
<feature type="region of interest" description="Disordered" evidence="1">
    <location>
        <begin position="1"/>
        <end position="40"/>
    </location>
</feature>
<sequence>MENGEELSPQTAINTIQNGDQQSPGRTRSNSASSGHKRSLSGSLLSKLSFLRMSQSSSVNNNEALASPSHSDEIGRTLNRNDERNPTSNDGYSGGSRAGGTSRAMATAIQHQRKMRRRRGSLRKTALLGTRLEVKEKRNNNANTARDQLNYGGVENSRGVQSPLSISTGNGKSRITPPSSTHLTDEGLTPRESMDRDGDGHTSVYSGYWPRSLTMDRGVVSSDINKSPTSIGDTTDEEDNISLSNYNANTTTNNNTMNSGRTTSTHLRPSSVSSSGSINPPLMATPSSSSDSYFLSSRHHIHHHHHRHHQTSSANEATDATARPLGRSPTTHRARSPLIAPELSSSASNTLDVGVSVGVGGWDYSETEWWGWIILLVTWLVFVVGIGSSFGVWSWAWDVGETPYAPPELEDDPTLPIVGYYPALMVLTAVMAWVWVVVAWVGMKYFKHANIAADEG</sequence>
<feature type="region of interest" description="Disordered" evidence="1">
    <location>
        <begin position="59"/>
        <end position="120"/>
    </location>
</feature>
<dbReference type="AlphaFoldDB" id="B6QIH0"/>
<reference evidence="4" key="1">
    <citation type="journal article" date="2015" name="Genome Announc.">
        <title>Genome sequence of the AIDS-associated pathogen Penicillium marneffei (ATCC18224) and its near taxonomic relative Talaromyces stipitatus (ATCC10500).</title>
        <authorList>
            <person name="Nierman W.C."/>
            <person name="Fedorova-Abrams N.D."/>
            <person name="Andrianopoulos A."/>
        </authorList>
    </citation>
    <scope>NUCLEOTIDE SEQUENCE [LARGE SCALE GENOMIC DNA]</scope>
    <source>
        <strain evidence="4">ATCC 18224 / CBS 334.59 / QM 7333</strain>
    </source>
</reference>
<dbReference type="STRING" id="441960.B6QIH0"/>
<keyword evidence="2" id="KW-1133">Transmembrane helix</keyword>
<evidence type="ECO:0000313" key="4">
    <source>
        <dbReference type="Proteomes" id="UP000001294"/>
    </source>
</evidence>
<gene>
    <name evidence="3" type="ORF">PMAA_097550</name>
</gene>
<evidence type="ECO:0000313" key="3">
    <source>
        <dbReference type="EMBL" id="EEA23165.1"/>
    </source>
</evidence>
<protein>
    <submittedName>
        <fullName evidence="3">Uncharacterized protein</fullName>
    </submittedName>
</protein>
<proteinExistence type="predicted"/>
<dbReference type="HOGENOM" id="CLU_030267_0_0_1"/>
<dbReference type="Proteomes" id="UP000001294">
    <property type="component" value="Unassembled WGS sequence"/>
</dbReference>
<evidence type="ECO:0000256" key="2">
    <source>
        <dbReference type="SAM" id="Phobius"/>
    </source>
</evidence>
<keyword evidence="2" id="KW-0812">Transmembrane</keyword>
<feature type="transmembrane region" description="Helical" evidence="2">
    <location>
        <begin position="372"/>
        <end position="397"/>
    </location>
</feature>
<evidence type="ECO:0000256" key="1">
    <source>
        <dbReference type="SAM" id="MobiDB-lite"/>
    </source>
</evidence>
<keyword evidence="4" id="KW-1185">Reference proteome</keyword>
<feature type="compositionally biased region" description="Polar residues" evidence="1">
    <location>
        <begin position="158"/>
        <end position="182"/>
    </location>
</feature>
<name>B6QIH0_TALMQ</name>
<feature type="compositionally biased region" description="Low complexity" evidence="1">
    <location>
        <begin position="245"/>
        <end position="277"/>
    </location>
</feature>
<feature type="compositionally biased region" description="Basic and acidic residues" evidence="1">
    <location>
        <begin position="183"/>
        <end position="200"/>
    </location>
</feature>
<dbReference type="PANTHER" id="PTHR39400:SF1">
    <property type="entry name" value="PIG-P DOMAIN-CONTAINING PROTEIN"/>
    <property type="match status" value="1"/>
</dbReference>
<keyword evidence="2" id="KW-0472">Membrane</keyword>
<accession>B6QIH0</accession>
<dbReference type="Pfam" id="PF15159">
    <property type="entry name" value="PIG-Y"/>
    <property type="match status" value="1"/>
</dbReference>
<feature type="compositionally biased region" description="Polar residues" evidence="1">
    <location>
        <begin position="8"/>
        <end position="30"/>
    </location>
</feature>
<organism evidence="3 4">
    <name type="scientific">Talaromyces marneffei (strain ATCC 18224 / CBS 334.59 / QM 7333)</name>
    <name type="common">Penicillium marneffei</name>
    <dbReference type="NCBI Taxonomy" id="441960"/>
    <lineage>
        <taxon>Eukaryota</taxon>
        <taxon>Fungi</taxon>
        <taxon>Dikarya</taxon>
        <taxon>Ascomycota</taxon>
        <taxon>Pezizomycotina</taxon>
        <taxon>Eurotiomycetes</taxon>
        <taxon>Eurotiomycetidae</taxon>
        <taxon>Eurotiales</taxon>
        <taxon>Trichocomaceae</taxon>
        <taxon>Talaromyces</taxon>
        <taxon>Talaromyces sect. Talaromyces</taxon>
    </lineage>
</organism>
<dbReference type="InterPro" id="IPR029164">
    <property type="entry name" value="PIG-Y"/>
</dbReference>
<feature type="region of interest" description="Disordered" evidence="1">
    <location>
        <begin position="245"/>
        <end position="291"/>
    </location>
</feature>
<dbReference type="PANTHER" id="PTHR39400">
    <property type="entry name" value="YALI0E29227P"/>
    <property type="match status" value="1"/>
</dbReference>
<dbReference type="OrthoDB" id="2157498at2759"/>